<gene>
    <name evidence="5" type="ORF">TAV2_LOCUS7171</name>
</gene>
<reference evidence="5 6" key="1">
    <citation type="submission" date="2022-03" db="EMBL/GenBank/DDBJ databases">
        <authorList>
            <person name="Nunn A."/>
            <person name="Chopra R."/>
            <person name="Nunn A."/>
            <person name="Contreras Garrido A."/>
        </authorList>
    </citation>
    <scope>NUCLEOTIDE SEQUENCE [LARGE SCALE GENOMIC DNA]</scope>
</reference>
<dbReference type="Proteomes" id="UP000836841">
    <property type="component" value="Chromosome 2"/>
</dbReference>
<keyword evidence="1" id="KW-0433">Leucine-rich repeat</keyword>
<feature type="region of interest" description="Disordered" evidence="3">
    <location>
        <begin position="174"/>
        <end position="196"/>
    </location>
</feature>
<evidence type="ECO:0000256" key="3">
    <source>
        <dbReference type="SAM" id="MobiDB-lite"/>
    </source>
</evidence>
<dbReference type="EMBL" id="OU466858">
    <property type="protein sequence ID" value="CAH2046204.1"/>
    <property type="molecule type" value="Genomic_DNA"/>
</dbReference>
<keyword evidence="2" id="KW-0677">Repeat</keyword>
<feature type="compositionally biased region" description="Basic and acidic residues" evidence="3">
    <location>
        <begin position="181"/>
        <end position="190"/>
    </location>
</feature>
<name>A0AAU9RMI0_THLAR</name>
<organism evidence="5 6">
    <name type="scientific">Thlaspi arvense</name>
    <name type="common">Field penny-cress</name>
    <dbReference type="NCBI Taxonomy" id="13288"/>
    <lineage>
        <taxon>Eukaryota</taxon>
        <taxon>Viridiplantae</taxon>
        <taxon>Streptophyta</taxon>
        <taxon>Embryophyta</taxon>
        <taxon>Tracheophyta</taxon>
        <taxon>Spermatophyta</taxon>
        <taxon>Magnoliopsida</taxon>
        <taxon>eudicotyledons</taxon>
        <taxon>Gunneridae</taxon>
        <taxon>Pentapetalae</taxon>
        <taxon>rosids</taxon>
        <taxon>malvids</taxon>
        <taxon>Brassicales</taxon>
        <taxon>Brassicaceae</taxon>
        <taxon>Thlaspideae</taxon>
        <taxon>Thlaspi</taxon>
    </lineage>
</organism>
<dbReference type="InterPro" id="IPR045344">
    <property type="entry name" value="C-JID"/>
</dbReference>
<proteinExistence type="predicted"/>
<dbReference type="Pfam" id="PF20160">
    <property type="entry name" value="C-JID"/>
    <property type="match status" value="1"/>
</dbReference>
<evidence type="ECO:0000313" key="5">
    <source>
        <dbReference type="EMBL" id="CAH2046204.1"/>
    </source>
</evidence>
<protein>
    <recommendedName>
        <fullName evidence="4">C-JID domain-containing protein</fullName>
    </recommendedName>
</protein>
<evidence type="ECO:0000256" key="1">
    <source>
        <dbReference type="ARBA" id="ARBA00022614"/>
    </source>
</evidence>
<dbReference type="AlphaFoldDB" id="A0AAU9RMI0"/>
<evidence type="ECO:0000313" key="6">
    <source>
        <dbReference type="Proteomes" id="UP000836841"/>
    </source>
</evidence>
<evidence type="ECO:0000259" key="4">
    <source>
        <dbReference type="Pfam" id="PF20160"/>
    </source>
</evidence>
<keyword evidence="6" id="KW-1185">Reference proteome</keyword>
<accession>A0AAU9RMI0</accession>
<sequence>MPSYFTHRTTGTSSSLTVPLLHNYLSQPFLRFRACLVFDYDTVVVLGRGQRYPSFVYFYFKGRFWNSFDSLGQPQDFRAGTNKYDLDSDKKETLLLITDCRIPLSKDSAIFAEMNYNHVDLQIHISSPSWYRIKEWGIRVLEDCSSSENQLGNPNTLPHVFEADQDNMLNEAAEQVEECGGEDKVKETSSKRMRIS</sequence>
<feature type="domain" description="C-JID" evidence="4">
    <location>
        <begin position="2"/>
        <end position="141"/>
    </location>
</feature>
<evidence type="ECO:0000256" key="2">
    <source>
        <dbReference type="ARBA" id="ARBA00022737"/>
    </source>
</evidence>